<keyword evidence="2" id="KW-1185">Reference proteome</keyword>
<organism evidence="1 2">
    <name type="scientific">Habropoda laboriosa</name>
    <dbReference type="NCBI Taxonomy" id="597456"/>
    <lineage>
        <taxon>Eukaryota</taxon>
        <taxon>Metazoa</taxon>
        <taxon>Ecdysozoa</taxon>
        <taxon>Arthropoda</taxon>
        <taxon>Hexapoda</taxon>
        <taxon>Insecta</taxon>
        <taxon>Pterygota</taxon>
        <taxon>Neoptera</taxon>
        <taxon>Endopterygota</taxon>
        <taxon>Hymenoptera</taxon>
        <taxon>Apocrita</taxon>
        <taxon>Aculeata</taxon>
        <taxon>Apoidea</taxon>
        <taxon>Anthophila</taxon>
        <taxon>Apidae</taxon>
        <taxon>Habropoda</taxon>
    </lineage>
</organism>
<evidence type="ECO:0000313" key="2">
    <source>
        <dbReference type="Proteomes" id="UP000053825"/>
    </source>
</evidence>
<gene>
    <name evidence="1" type="ORF">WH47_09792</name>
</gene>
<protein>
    <submittedName>
        <fullName evidence="1">Uncharacterized protein</fullName>
    </submittedName>
</protein>
<sequence>MATPFKCGFRISNPDRLIDRSEIQDEISSILDRAKNYKVKHRKSIKALFNSPDTAIYKLRQRESKVQEFIVFDAKENSNVFAFITFVNDELQKSTEISFPKNIDQALTYLIQYCDDSVDKENYTLLMELAKGKNLTSCLVIDPDNFLETLELLGEILKASQRDTHQADESWGISYGCQTNITLDLDGVVFTITPFRNNQRSYRIHHLTMESFADSTDYLRAMDKSMDAISHLYDTLRFSKGSLHDTGEAYSRNIDRALKLIRMYYKSSFNGTSPIYHAFDERQTFLIHDGSSLIYISTLLNDEDFFPSCKSIDVFPLALTPEALSGLKQKSGLDTELEYLCSPMTPLKERRVDMRLDILQIKAMHALNTGLVNNKPYVLSFNPSGTTYTFGDTSMSNIISFKEKKKEPSYEVKNTITIVRNILEILDRTIELDTWHIANFFCPTLFCSWVVNYLVADDFKKNLNVYRKTLNDIIVRIENGEVKGFENFIEDINKGPLDFFQDPMLDEPSGSMVGFPVNSTLVTLTVRMSFCREEEELFITDATYSGLTMWQAAIQNVFEKHREEDSIPGFFQLSLLTKVNADEVDIHVTRPFHRQYLDGTLSGKQSFILEVGNHFLKFLFTCGENKTYSDFEIVECSTQLNEDARKRLLKMFPFGPDDIEIVDLIETFDDADKADLIDIFNNNRPFNGVRTFKIVEKQATSFYVDIEWQDDAICIKEIRGEDANMPDDVVSLLRSEYHKRPKGEDGKSIFPDTVQELLLNSFTVCNDDFFGEQYWTFYNGNVLYLNRIRAKHYGNYAQERMLKVDFIACDKLLTNLSTIVTAIEKTDNPLCNTAVDFIKDRIEANDRLTLSKMFYCIPDSYIRLGTAEDITQPKQPIPSSIFSFKFRGIEMFLEIEPDGASRVAIFDTYRYYTNDARLQQIFLEANENRSPSHIAAAYDIIERVSRSIKLVPYLKPKVLRILNNLHHDYHKEVRIGDRTRYAVVDGISGEHVYIDDSEGKFYFCETGELFEALDLSPTLTTYGFASFQDAILDWREKQGAVSATLLSEVQDYDREEISKRLNWHVPNSVVAHAKMFEAINDNRCEFEEILPVKYMTDNGVVLIILKNESVSALDGLVIDTVLEAICPNCETVEIETSTSSVAFAVNDSILSTYPLSGIKVIPMLYEPTTDELFDKIKNLQGKDPDRYSVIVNSVDGQEFTDIDHLSDKDISSVVLTDESAEDPSLDPICTYTYSQGEMVFKADGHEFFDPLDEE</sequence>
<proteinExistence type="predicted"/>
<evidence type="ECO:0000313" key="1">
    <source>
        <dbReference type="EMBL" id="KOC58553.1"/>
    </source>
</evidence>
<name>A0A0L7QIU3_9HYME</name>
<dbReference type="Proteomes" id="UP000053825">
    <property type="component" value="Unassembled WGS sequence"/>
</dbReference>
<accession>A0A0L7QIU3</accession>
<reference evidence="1 2" key="1">
    <citation type="submission" date="2015-07" db="EMBL/GenBank/DDBJ databases">
        <title>The genome of Habropoda laboriosa.</title>
        <authorList>
            <person name="Pan H."/>
            <person name="Kapheim K."/>
        </authorList>
    </citation>
    <scope>NUCLEOTIDE SEQUENCE [LARGE SCALE GENOMIC DNA]</scope>
    <source>
        <strain evidence="1">0110345459</strain>
    </source>
</reference>
<dbReference type="AlphaFoldDB" id="A0A0L7QIU3"/>
<dbReference type="EMBL" id="KQ415617">
    <property type="protein sequence ID" value="KOC58553.1"/>
    <property type="molecule type" value="Genomic_DNA"/>
</dbReference>